<dbReference type="GO" id="GO:0006826">
    <property type="term" value="P:iron ion transport"/>
    <property type="evidence" value="ECO:0007669"/>
    <property type="project" value="TreeGrafter"/>
</dbReference>
<sequence length="572" mass="64980">MQDKNDVRVYAKDRRLYSHKGAVPIDDIISADGWNLTRKLITANGTMPGPPIFMYQHQYITIIVHNYLVNESVTIHWHGIDQLEHPAMDGVAYVSQCPILPGQSFNYTFKPRFGGSYWYHSHLGIQRDMGLYGAFIVLLKGEPPTKQHIILIQEWNHMFNAVELLNISPLPQPHSILINGRGQFQDIRAPLETFNFNKLERNLFRLIAVGSHSTLLFSIPGLKLIVSETDGFEVQPEVVDKIIIFPAERYNFEIDLSYVKDEMYTMNVRVLSSPNLTFGNDIGFAFLNVVNYINDDSLVSVNRRIDKRLLVLNCPFLTYPKNTDFTCIPISDLKSKKHIDNDAFSSEHIPKTNEKLLHFLNFGFPNGHSSINGHIYHSPTVAPLTQPSETDTNCGKCDDETTCKCSYSLPLSSGSEVIMVLMVLGQGATISHPVHMHGHTFEVLKMVFPTVTNNDQFVFTEDIQCSEALTNSQSQCNNAKWKNKSWNDFKNIPGIKLKYPLRKDTIVVPYGGYVIIRIEARNPGVWLMHCHIDKHMIEGMAVMLNESFENQHKYVQGDLPKCRSHLKSNSGV</sequence>
<dbReference type="InterPro" id="IPR002355">
    <property type="entry name" value="Cu_oxidase_Cu_BS"/>
</dbReference>
<dbReference type="PROSITE" id="PS00079">
    <property type="entry name" value="MULTICOPPER_OXIDASE1"/>
    <property type="match status" value="2"/>
</dbReference>
<dbReference type="InterPro" id="IPR001117">
    <property type="entry name" value="Cu-oxidase_2nd"/>
</dbReference>
<name>A0A8B6FJM5_MYTGA</name>
<dbReference type="PROSITE" id="PS00080">
    <property type="entry name" value="MULTICOPPER_OXIDASE2"/>
    <property type="match status" value="1"/>
</dbReference>
<accession>A0A8B6FJM5</accession>
<keyword evidence="4" id="KW-0186">Copper</keyword>
<dbReference type="InterPro" id="IPR011707">
    <property type="entry name" value="Cu-oxidase-like_N"/>
</dbReference>
<evidence type="ECO:0000313" key="8">
    <source>
        <dbReference type="EMBL" id="VDI51283.1"/>
    </source>
</evidence>
<evidence type="ECO:0000256" key="1">
    <source>
        <dbReference type="ARBA" id="ARBA00010609"/>
    </source>
</evidence>
<evidence type="ECO:0000259" key="5">
    <source>
        <dbReference type="Pfam" id="PF00394"/>
    </source>
</evidence>
<comment type="similarity">
    <text evidence="1">Belongs to the multicopper oxidase family.</text>
</comment>
<reference evidence="8" key="1">
    <citation type="submission" date="2018-11" db="EMBL/GenBank/DDBJ databases">
        <authorList>
            <person name="Alioto T."/>
            <person name="Alioto T."/>
        </authorList>
    </citation>
    <scope>NUCLEOTIDE SEQUENCE</scope>
</reference>
<dbReference type="Proteomes" id="UP000596742">
    <property type="component" value="Unassembled WGS sequence"/>
</dbReference>
<dbReference type="CDD" id="cd13905">
    <property type="entry name" value="CuRO_3_tcLLC2_insect_like"/>
    <property type="match status" value="1"/>
</dbReference>
<dbReference type="Pfam" id="PF07732">
    <property type="entry name" value="Cu-oxidase_3"/>
    <property type="match status" value="1"/>
</dbReference>
<dbReference type="Pfam" id="PF07731">
    <property type="entry name" value="Cu-oxidase_2"/>
    <property type="match status" value="1"/>
</dbReference>
<keyword evidence="9" id="KW-1185">Reference proteome</keyword>
<dbReference type="PANTHER" id="PTHR11709:SF394">
    <property type="entry name" value="FI03373P-RELATED"/>
    <property type="match status" value="1"/>
</dbReference>
<evidence type="ECO:0000256" key="3">
    <source>
        <dbReference type="ARBA" id="ARBA00023002"/>
    </source>
</evidence>
<dbReference type="SUPFAM" id="SSF49503">
    <property type="entry name" value="Cupredoxins"/>
    <property type="match status" value="3"/>
</dbReference>
<feature type="domain" description="Plastocyanin-like" evidence="7">
    <location>
        <begin position="37"/>
        <end position="137"/>
    </location>
</feature>
<evidence type="ECO:0000313" key="9">
    <source>
        <dbReference type="Proteomes" id="UP000596742"/>
    </source>
</evidence>
<dbReference type="PANTHER" id="PTHR11709">
    <property type="entry name" value="MULTI-COPPER OXIDASE"/>
    <property type="match status" value="1"/>
</dbReference>
<dbReference type="GO" id="GO:0005886">
    <property type="term" value="C:plasma membrane"/>
    <property type="evidence" value="ECO:0007669"/>
    <property type="project" value="TreeGrafter"/>
</dbReference>
<evidence type="ECO:0000256" key="2">
    <source>
        <dbReference type="ARBA" id="ARBA00022723"/>
    </source>
</evidence>
<dbReference type="InterPro" id="IPR045087">
    <property type="entry name" value="Cu-oxidase_fam"/>
</dbReference>
<proteinExistence type="inferred from homology"/>
<dbReference type="GO" id="GO:0016491">
    <property type="term" value="F:oxidoreductase activity"/>
    <property type="evidence" value="ECO:0007669"/>
    <property type="project" value="UniProtKB-KW"/>
</dbReference>
<dbReference type="InterPro" id="IPR033138">
    <property type="entry name" value="Cu_oxidase_CS"/>
</dbReference>
<keyword evidence="3" id="KW-0560">Oxidoreductase</keyword>
<dbReference type="AlphaFoldDB" id="A0A8B6FJM5"/>
<dbReference type="InterPro" id="IPR011706">
    <property type="entry name" value="Cu-oxidase_C"/>
</dbReference>
<protein>
    <submittedName>
        <fullName evidence="8">Iron transport multicopper oxidase</fullName>
    </submittedName>
</protein>
<dbReference type="InterPro" id="IPR008972">
    <property type="entry name" value="Cupredoxin"/>
</dbReference>
<dbReference type="Pfam" id="PF00394">
    <property type="entry name" value="Cu-oxidase"/>
    <property type="match status" value="1"/>
</dbReference>
<organism evidence="8 9">
    <name type="scientific">Mytilus galloprovincialis</name>
    <name type="common">Mediterranean mussel</name>
    <dbReference type="NCBI Taxonomy" id="29158"/>
    <lineage>
        <taxon>Eukaryota</taxon>
        <taxon>Metazoa</taxon>
        <taxon>Spiralia</taxon>
        <taxon>Lophotrochozoa</taxon>
        <taxon>Mollusca</taxon>
        <taxon>Bivalvia</taxon>
        <taxon>Autobranchia</taxon>
        <taxon>Pteriomorphia</taxon>
        <taxon>Mytilida</taxon>
        <taxon>Mytiloidea</taxon>
        <taxon>Mytilidae</taxon>
        <taxon>Mytilinae</taxon>
        <taxon>Mytilus</taxon>
    </lineage>
</organism>
<evidence type="ECO:0000259" key="6">
    <source>
        <dbReference type="Pfam" id="PF07731"/>
    </source>
</evidence>
<keyword evidence="2" id="KW-0479">Metal-binding</keyword>
<dbReference type="GO" id="GO:0005507">
    <property type="term" value="F:copper ion binding"/>
    <property type="evidence" value="ECO:0007669"/>
    <property type="project" value="InterPro"/>
</dbReference>
<dbReference type="OrthoDB" id="2121828at2759"/>
<evidence type="ECO:0000259" key="7">
    <source>
        <dbReference type="Pfam" id="PF07732"/>
    </source>
</evidence>
<dbReference type="Gene3D" id="2.60.40.420">
    <property type="entry name" value="Cupredoxins - blue copper proteins"/>
    <property type="match status" value="3"/>
</dbReference>
<gene>
    <name evidence="8" type="ORF">MGAL_10B006250</name>
</gene>
<feature type="domain" description="Plastocyanin-like" evidence="5">
    <location>
        <begin position="148"/>
        <end position="287"/>
    </location>
</feature>
<dbReference type="EMBL" id="UYJE01007039">
    <property type="protein sequence ID" value="VDI51283.1"/>
    <property type="molecule type" value="Genomic_DNA"/>
</dbReference>
<feature type="domain" description="Plastocyanin-like" evidence="6">
    <location>
        <begin position="390"/>
        <end position="546"/>
    </location>
</feature>
<dbReference type="CDD" id="cd13858">
    <property type="entry name" value="CuRO_1_tcLCC2_insect_like"/>
    <property type="match status" value="1"/>
</dbReference>
<comment type="caution">
    <text evidence="8">The sequence shown here is derived from an EMBL/GenBank/DDBJ whole genome shotgun (WGS) entry which is preliminary data.</text>
</comment>
<feature type="non-terminal residue" evidence="8">
    <location>
        <position position="572"/>
    </location>
</feature>
<evidence type="ECO:0000256" key="4">
    <source>
        <dbReference type="ARBA" id="ARBA00023008"/>
    </source>
</evidence>